<protein>
    <submittedName>
        <fullName evidence="6">Substrate-binding domain-containing protein</fullName>
    </submittedName>
</protein>
<feature type="domain" description="Periplasmic binding protein" evidence="5">
    <location>
        <begin position="59"/>
        <end position="316"/>
    </location>
</feature>
<proteinExistence type="inferred from homology"/>
<evidence type="ECO:0000256" key="1">
    <source>
        <dbReference type="ARBA" id="ARBA00004196"/>
    </source>
</evidence>
<organism evidence="6 7">
    <name type="scientific">Candidatus Egerieimonas intestinavium</name>
    <dbReference type="NCBI Taxonomy" id="2840777"/>
    <lineage>
        <taxon>Bacteria</taxon>
        <taxon>Bacillati</taxon>
        <taxon>Bacillota</taxon>
        <taxon>Clostridia</taxon>
        <taxon>Lachnospirales</taxon>
        <taxon>Lachnospiraceae</taxon>
        <taxon>Lachnospiraceae incertae sedis</taxon>
        <taxon>Candidatus Egerieimonas</taxon>
    </lineage>
</organism>
<dbReference type="PANTHER" id="PTHR46847:SF1">
    <property type="entry name" value="D-ALLOSE-BINDING PERIPLASMIC PROTEIN-RELATED"/>
    <property type="match status" value="1"/>
</dbReference>
<dbReference type="Gene3D" id="3.40.50.2300">
    <property type="match status" value="2"/>
</dbReference>
<reference evidence="6" key="2">
    <citation type="journal article" date="2021" name="PeerJ">
        <title>Extensive microbial diversity within the chicken gut microbiome revealed by metagenomics and culture.</title>
        <authorList>
            <person name="Gilroy R."/>
            <person name="Ravi A."/>
            <person name="Getino M."/>
            <person name="Pursley I."/>
            <person name="Horton D.L."/>
            <person name="Alikhan N.F."/>
            <person name="Baker D."/>
            <person name="Gharbi K."/>
            <person name="Hall N."/>
            <person name="Watson M."/>
            <person name="Adriaenssens E.M."/>
            <person name="Foster-Nyarko E."/>
            <person name="Jarju S."/>
            <person name="Secka A."/>
            <person name="Antonio M."/>
            <person name="Oren A."/>
            <person name="Chaudhuri R.R."/>
            <person name="La Ragione R."/>
            <person name="Hildebrand F."/>
            <person name="Pallen M.J."/>
        </authorList>
    </citation>
    <scope>NUCLEOTIDE SEQUENCE</scope>
    <source>
        <strain evidence="6">ChiSxjej1B13-7041</strain>
    </source>
</reference>
<evidence type="ECO:0000256" key="4">
    <source>
        <dbReference type="SAM" id="SignalP"/>
    </source>
</evidence>
<dbReference type="SUPFAM" id="SSF53822">
    <property type="entry name" value="Periplasmic binding protein-like I"/>
    <property type="match status" value="1"/>
</dbReference>
<dbReference type="Proteomes" id="UP000886841">
    <property type="component" value="Unassembled WGS sequence"/>
</dbReference>
<evidence type="ECO:0000259" key="5">
    <source>
        <dbReference type="Pfam" id="PF13407"/>
    </source>
</evidence>
<dbReference type="PROSITE" id="PS51257">
    <property type="entry name" value="PROKAR_LIPOPROTEIN"/>
    <property type="match status" value="1"/>
</dbReference>
<evidence type="ECO:0000256" key="2">
    <source>
        <dbReference type="ARBA" id="ARBA00007639"/>
    </source>
</evidence>
<dbReference type="InterPro" id="IPR025997">
    <property type="entry name" value="SBP_2_dom"/>
</dbReference>
<name>A0A9D1EHV7_9FIRM</name>
<evidence type="ECO:0000256" key="3">
    <source>
        <dbReference type="ARBA" id="ARBA00022729"/>
    </source>
</evidence>
<dbReference type="AlphaFoldDB" id="A0A9D1EHV7"/>
<evidence type="ECO:0000313" key="7">
    <source>
        <dbReference type="Proteomes" id="UP000886841"/>
    </source>
</evidence>
<dbReference type="InterPro" id="IPR028082">
    <property type="entry name" value="Peripla_BP_I"/>
</dbReference>
<comment type="similarity">
    <text evidence="2">Belongs to the bacterial solute-binding protein 2 family.</text>
</comment>
<comment type="caution">
    <text evidence="6">The sequence shown here is derived from an EMBL/GenBank/DDBJ whole genome shotgun (WGS) entry which is preliminary data.</text>
</comment>
<accession>A0A9D1EHV7</accession>
<evidence type="ECO:0000313" key="6">
    <source>
        <dbReference type="EMBL" id="HIR92297.1"/>
    </source>
</evidence>
<gene>
    <name evidence="6" type="ORF">IAB98_02600</name>
</gene>
<sequence length="381" mass="40507">MLSKTVKKVLAMGMASAMCFSLAACGSSSGGEAEDSQGAKDSGAADDSGKDEEKKVYKVGLSNAYMGNDWRQIMCSVAEWTAAQEPYASGMEFDIVQSDNSPEAQIASIQTMIDSGYDAILIDPSSTTALDSVIEEAIDAGIVVVVFDQSVETDAPYKIATDYRKRAQIGAEYIVEMLGGQGNIIMDLGLSGASMAEEEYQVAKAVFEAEEGINIVATYESNYEQGSTYTGVSSALTAADTIDAVWTQGPMTSVVQAFQDAGKDVPVIVGGGYGVYNGDALTMLDGNYDGLIWLSGMPGMSAIAIETAYKVLNGEEVEKDNTINDLYLASNNADTISEIEGVAINKLEEGENCWRDQDASFGWPVVPTDFALQPEIADIFK</sequence>
<dbReference type="Pfam" id="PF13407">
    <property type="entry name" value="Peripla_BP_4"/>
    <property type="match status" value="1"/>
</dbReference>
<feature type="signal peptide" evidence="4">
    <location>
        <begin position="1"/>
        <end position="23"/>
    </location>
</feature>
<keyword evidence="3 4" id="KW-0732">Signal</keyword>
<comment type="subcellular location">
    <subcellularLocation>
        <location evidence="1">Cell envelope</location>
    </subcellularLocation>
</comment>
<dbReference type="EMBL" id="DVHU01000022">
    <property type="protein sequence ID" value="HIR92297.1"/>
    <property type="molecule type" value="Genomic_DNA"/>
</dbReference>
<reference evidence="6" key="1">
    <citation type="submission" date="2020-10" db="EMBL/GenBank/DDBJ databases">
        <authorList>
            <person name="Gilroy R."/>
        </authorList>
    </citation>
    <scope>NUCLEOTIDE SEQUENCE</scope>
    <source>
        <strain evidence="6">ChiSxjej1B13-7041</strain>
    </source>
</reference>
<dbReference type="PANTHER" id="PTHR46847">
    <property type="entry name" value="D-ALLOSE-BINDING PERIPLASMIC PROTEIN-RELATED"/>
    <property type="match status" value="1"/>
</dbReference>
<feature type="chain" id="PRO_5039432450" evidence="4">
    <location>
        <begin position="24"/>
        <end position="381"/>
    </location>
</feature>
<dbReference type="GO" id="GO:0030313">
    <property type="term" value="C:cell envelope"/>
    <property type="evidence" value="ECO:0007669"/>
    <property type="project" value="UniProtKB-SubCell"/>
</dbReference>
<dbReference type="GO" id="GO:0030246">
    <property type="term" value="F:carbohydrate binding"/>
    <property type="evidence" value="ECO:0007669"/>
    <property type="project" value="UniProtKB-ARBA"/>
</dbReference>